<accession>A0A7I8V7B1</accession>
<dbReference type="AlphaFoldDB" id="A0A7I8V7B1"/>
<proteinExistence type="predicted"/>
<protein>
    <submittedName>
        <fullName evidence="1">DgyrCDS938</fullName>
    </submittedName>
</protein>
<sequence>MSFPCVFPQNYFIDLLRRGSVEEARKNLALYFAKNEDPDQLQSDILGCLNDVSLVLQSSYYSISFKADALAACTDFLTSFNLYYFIVAMYRVKDNGLQDPEFLCQLVQRGVFLDNVFFGIISRLILRDIYRAHKVIEIWQGELDEEQWSNYGIETELESKITCLQMIFRSSNEFGNIYCLEKVLSFMPILEEFRWFCRFSLKKSCRLVIMKHLLSAGNYPNGVYRLQLPKIMERFILCEID</sequence>
<name>A0A7I8V7B1_9ANNE</name>
<reference evidence="1 2" key="1">
    <citation type="submission" date="2020-08" db="EMBL/GenBank/DDBJ databases">
        <authorList>
            <person name="Hejnol A."/>
        </authorList>
    </citation>
    <scope>NUCLEOTIDE SEQUENCE [LARGE SCALE GENOMIC DNA]</scope>
</reference>
<organism evidence="1 2">
    <name type="scientific">Dimorphilus gyrociliatus</name>
    <dbReference type="NCBI Taxonomy" id="2664684"/>
    <lineage>
        <taxon>Eukaryota</taxon>
        <taxon>Metazoa</taxon>
        <taxon>Spiralia</taxon>
        <taxon>Lophotrochozoa</taxon>
        <taxon>Annelida</taxon>
        <taxon>Polychaeta</taxon>
        <taxon>Polychaeta incertae sedis</taxon>
        <taxon>Dinophilidae</taxon>
        <taxon>Dimorphilus</taxon>
    </lineage>
</organism>
<keyword evidence="2" id="KW-1185">Reference proteome</keyword>
<comment type="caution">
    <text evidence="1">The sequence shown here is derived from an EMBL/GenBank/DDBJ whole genome shotgun (WGS) entry which is preliminary data.</text>
</comment>
<dbReference type="EMBL" id="CAJFCJ010000002">
    <property type="protein sequence ID" value="CAD5111650.1"/>
    <property type="molecule type" value="Genomic_DNA"/>
</dbReference>
<evidence type="ECO:0000313" key="2">
    <source>
        <dbReference type="Proteomes" id="UP000549394"/>
    </source>
</evidence>
<gene>
    <name evidence="1" type="ORF">DGYR_LOCUS910</name>
</gene>
<dbReference type="Proteomes" id="UP000549394">
    <property type="component" value="Unassembled WGS sequence"/>
</dbReference>
<evidence type="ECO:0000313" key="1">
    <source>
        <dbReference type="EMBL" id="CAD5111650.1"/>
    </source>
</evidence>